<organism evidence="2 3">
    <name type="scientific">Metasolibacillus meyeri</name>
    <dbReference type="NCBI Taxonomy" id="1071052"/>
    <lineage>
        <taxon>Bacteria</taxon>
        <taxon>Bacillati</taxon>
        <taxon>Bacillota</taxon>
        <taxon>Bacilli</taxon>
        <taxon>Bacillales</taxon>
        <taxon>Caryophanaceae</taxon>
        <taxon>Metasolibacillus</taxon>
    </lineage>
</organism>
<proteinExistence type="predicted"/>
<feature type="signal peptide" evidence="1">
    <location>
        <begin position="1"/>
        <end position="26"/>
    </location>
</feature>
<feature type="chain" id="PRO_5043723745" evidence="1">
    <location>
        <begin position="27"/>
        <end position="233"/>
    </location>
</feature>
<dbReference type="AlphaFoldDB" id="A0AAW9NHH9"/>
<protein>
    <submittedName>
        <fullName evidence="2">Uncharacterized protein</fullName>
    </submittedName>
</protein>
<dbReference type="EMBL" id="JARSFG010000009">
    <property type="protein sequence ID" value="MEC1178114.1"/>
    <property type="molecule type" value="Genomic_DNA"/>
</dbReference>
<accession>A0AAW9NHH9</accession>
<keyword evidence="1" id="KW-0732">Signal</keyword>
<evidence type="ECO:0000256" key="1">
    <source>
        <dbReference type="SAM" id="SignalP"/>
    </source>
</evidence>
<evidence type="ECO:0000313" key="3">
    <source>
        <dbReference type="Proteomes" id="UP001344888"/>
    </source>
</evidence>
<dbReference type="Proteomes" id="UP001344888">
    <property type="component" value="Unassembled WGS sequence"/>
</dbReference>
<gene>
    <name evidence="2" type="ORF">P9B03_06430</name>
</gene>
<reference evidence="2 3" key="1">
    <citation type="submission" date="2023-03" db="EMBL/GenBank/DDBJ databases">
        <title>Bacillus Genome Sequencing.</title>
        <authorList>
            <person name="Dunlap C."/>
        </authorList>
    </citation>
    <scope>NUCLEOTIDE SEQUENCE [LARGE SCALE GENOMIC DNA]</scope>
    <source>
        <strain evidence="2 3">B-59205</strain>
    </source>
</reference>
<keyword evidence="3" id="KW-1185">Reference proteome</keyword>
<sequence length="233" mass="25960">MQKKLIFVICAVLLISTIASNFSVSAMSNVNVGASSNDKYEVEFIENTKEYQKIKFTNKETGDVEFLEAFYSDGSSNYLSTYTDEETKQEMQVAITTENNELTIHNLTTDEETMESIIDIKEANSIQPFGLPGGNGDYVLQATFRGSKQIVDSAVGIVSVIAGIVASVFGGPVTGIVTTIAMYLASSGAAKFYYVHELYYWRDIPVYPAYFVKYYENSNYTGFIDMVWYTTVN</sequence>
<name>A0AAW9NHH9_9BACL</name>
<comment type="caution">
    <text evidence="2">The sequence shown here is derived from an EMBL/GenBank/DDBJ whole genome shotgun (WGS) entry which is preliminary data.</text>
</comment>
<dbReference type="RefSeq" id="WP_326122650.1">
    <property type="nucleotide sequence ID" value="NZ_JARSFG010000009.1"/>
</dbReference>
<evidence type="ECO:0000313" key="2">
    <source>
        <dbReference type="EMBL" id="MEC1178114.1"/>
    </source>
</evidence>